<evidence type="ECO:0000256" key="3">
    <source>
        <dbReference type="ARBA" id="ARBA00022597"/>
    </source>
</evidence>
<dbReference type="GO" id="GO:0016301">
    <property type="term" value="F:kinase activity"/>
    <property type="evidence" value="ECO:0007669"/>
    <property type="project" value="UniProtKB-KW"/>
</dbReference>
<dbReference type="RefSeq" id="WP_142506366.1">
    <property type="nucleotide sequence ID" value="NZ_FXTI01000010.1"/>
</dbReference>
<feature type="modified residue" description="Phosphocysteine; by EIIA" evidence="7">
    <location>
        <position position="7"/>
    </location>
</feature>
<gene>
    <name evidence="9" type="ORF">SAMN06264849_11089</name>
</gene>
<dbReference type="GO" id="GO:0008982">
    <property type="term" value="F:protein-N(PI)-phosphohistidine-sugar phosphotransferase activity"/>
    <property type="evidence" value="ECO:0007669"/>
    <property type="project" value="InterPro"/>
</dbReference>
<evidence type="ECO:0000313" key="10">
    <source>
        <dbReference type="Proteomes" id="UP000315636"/>
    </source>
</evidence>
<dbReference type="EMBL" id="FXTI01000010">
    <property type="protein sequence ID" value="SMO86645.1"/>
    <property type="molecule type" value="Genomic_DNA"/>
</dbReference>
<keyword evidence="2" id="KW-0597">Phosphoprotein</keyword>
<dbReference type="Pfam" id="PF02302">
    <property type="entry name" value="PTS_IIB"/>
    <property type="match status" value="1"/>
</dbReference>
<dbReference type="PROSITE" id="PS51100">
    <property type="entry name" value="PTS_EIIB_TYPE_3"/>
    <property type="match status" value="1"/>
</dbReference>
<dbReference type="PANTHER" id="PTHR34581:SF2">
    <property type="entry name" value="PTS SYSTEM N,N'-DIACETYLCHITOBIOSE-SPECIFIC EIIB COMPONENT"/>
    <property type="match status" value="1"/>
</dbReference>
<evidence type="ECO:0000256" key="2">
    <source>
        <dbReference type="ARBA" id="ARBA00022553"/>
    </source>
</evidence>
<dbReference type="OrthoDB" id="9808134at2"/>
<keyword evidence="6" id="KW-0418">Kinase</keyword>
<dbReference type="InterPro" id="IPR051819">
    <property type="entry name" value="PTS_sugar-specific_EIIB"/>
</dbReference>
<evidence type="ECO:0000256" key="1">
    <source>
        <dbReference type="ARBA" id="ARBA00022448"/>
    </source>
</evidence>
<dbReference type="InterPro" id="IPR013012">
    <property type="entry name" value="PTS_EIIB_3"/>
</dbReference>
<dbReference type="GO" id="GO:0009401">
    <property type="term" value="P:phosphoenolpyruvate-dependent sugar phosphotransferase system"/>
    <property type="evidence" value="ECO:0007669"/>
    <property type="project" value="UniProtKB-KW"/>
</dbReference>
<evidence type="ECO:0000256" key="5">
    <source>
        <dbReference type="ARBA" id="ARBA00022683"/>
    </source>
</evidence>
<dbReference type="InterPro" id="IPR003501">
    <property type="entry name" value="PTS_EIIB_2/3"/>
</dbReference>
<dbReference type="AlphaFoldDB" id="A0A521ERV4"/>
<accession>A0A521ERV4</accession>
<evidence type="ECO:0000256" key="6">
    <source>
        <dbReference type="ARBA" id="ARBA00022777"/>
    </source>
</evidence>
<evidence type="ECO:0000313" key="9">
    <source>
        <dbReference type="EMBL" id="SMO86645.1"/>
    </source>
</evidence>
<keyword evidence="1" id="KW-0813">Transport</keyword>
<reference evidence="9 10" key="1">
    <citation type="submission" date="2017-05" db="EMBL/GenBank/DDBJ databases">
        <authorList>
            <person name="Varghese N."/>
            <person name="Submissions S."/>
        </authorList>
    </citation>
    <scope>NUCLEOTIDE SEQUENCE [LARGE SCALE GENOMIC DNA]</scope>
    <source>
        <strain evidence="9 10">DSM 45474</strain>
    </source>
</reference>
<dbReference type="InterPro" id="IPR036095">
    <property type="entry name" value="PTS_EIIB-like_sf"/>
</dbReference>
<name>A0A521ERV4_9BACL</name>
<keyword evidence="10" id="KW-1185">Reference proteome</keyword>
<evidence type="ECO:0000259" key="8">
    <source>
        <dbReference type="PROSITE" id="PS51100"/>
    </source>
</evidence>
<keyword evidence="3" id="KW-0762">Sugar transport</keyword>
<keyword evidence="4" id="KW-0808">Transferase</keyword>
<sequence length="103" mass="11266">MRVLFVCSGGMSSAIVVQALKKEAQKQGLDLEVMAVGTSEVETELKKGWDLVLVAPQVKHRLESIQKIADRFSVPCDSIPPQAYTPLGGALLLKTVNERMKDK</sequence>
<dbReference type="PANTHER" id="PTHR34581">
    <property type="entry name" value="PTS SYSTEM N,N'-DIACETYLCHITOBIOSE-SPECIFIC EIIB COMPONENT"/>
    <property type="match status" value="1"/>
</dbReference>
<evidence type="ECO:0000256" key="7">
    <source>
        <dbReference type="PROSITE-ProRule" id="PRU00423"/>
    </source>
</evidence>
<keyword evidence="5" id="KW-0598">Phosphotransferase system</keyword>
<protein>
    <submittedName>
        <fullName evidence="9">PTS system, cellobiose-specific IIB component</fullName>
    </submittedName>
</protein>
<proteinExistence type="predicted"/>
<organism evidence="9 10">
    <name type="scientific">Melghirimyces algeriensis</name>
    <dbReference type="NCBI Taxonomy" id="910412"/>
    <lineage>
        <taxon>Bacteria</taxon>
        <taxon>Bacillati</taxon>
        <taxon>Bacillota</taxon>
        <taxon>Bacilli</taxon>
        <taxon>Bacillales</taxon>
        <taxon>Thermoactinomycetaceae</taxon>
        <taxon>Melghirimyces</taxon>
    </lineage>
</organism>
<dbReference type="Proteomes" id="UP000315636">
    <property type="component" value="Unassembled WGS sequence"/>
</dbReference>
<feature type="domain" description="PTS EIIB type-3" evidence="8">
    <location>
        <begin position="1"/>
        <end position="103"/>
    </location>
</feature>
<evidence type="ECO:0000256" key="4">
    <source>
        <dbReference type="ARBA" id="ARBA00022679"/>
    </source>
</evidence>
<dbReference type="CDD" id="cd05564">
    <property type="entry name" value="PTS_IIB_chitobiose_lichenan"/>
    <property type="match status" value="1"/>
</dbReference>
<dbReference type="Gene3D" id="3.40.50.2300">
    <property type="match status" value="1"/>
</dbReference>
<dbReference type="SUPFAM" id="SSF52794">
    <property type="entry name" value="PTS system IIB component-like"/>
    <property type="match status" value="1"/>
</dbReference>